<keyword evidence="3" id="KW-0547">Nucleotide-binding</keyword>
<comment type="caution">
    <text evidence="3">The sequence shown here is derived from an EMBL/GenBank/DDBJ whole genome shotgun (WGS) entry which is preliminary data.</text>
</comment>
<keyword evidence="4" id="KW-1185">Reference proteome</keyword>
<dbReference type="GO" id="GO:0005524">
    <property type="term" value="F:ATP binding"/>
    <property type="evidence" value="ECO:0007669"/>
    <property type="project" value="UniProtKB-KW"/>
</dbReference>
<dbReference type="InterPro" id="IPR036890">
    <property type="entry name" value="HATPase_C_sf"/>
</dbReference>
<feature type="domain" description="Histidine kinase/HSP90-like ATPase" evidence="2">
    <location>
        <begin position="4"/>
        <end position="106"/>
    </location>
</feature>
<dbReference type="RefSeq" id="WP_379529945.1">
    <property type="nucleotide sequence ID" value="NZ_JBHSBI010000010.1"/>
</dbReference>
<evidence type="ECO:0000256" key="1">
    <source>
        <dbReference type="SAM" id="MobiDB-lite"/>
    </source>
</evidence>
<evidence type="ECO:0000259" key="2">
    <source>
        <dbReference type="Pfam" id="PF13581"/>
    </source>
</evidence>
<name>A0ABV8G7D0_9ACTN</name>
<feature type="compositionally biased region" description="Basic residues" evidence="1">
    <location>
        <begin position="72"/>
        <end position="96"/>
    </location>
</feature>
<gene>
    <name evidence="3" type="ORF">ACFOY2_21935</name>
</gene>
<dbReference type="EMBL" id="JBHSBI010000010">
    <property type="protein sequence ID" value="MFC4009906.1"/>
    <property type="molecule type" value="Genomic_DNA"/>
</dbReference>
<feature type="region of interest" description="Disordered" evidence="1">
    <location>
        <begin position="72"/>
        <end position="117"/>
    </location>
</feature>
<accession>A0ABV8G7D0</accession>
<protein>
    <submittedName>
        <fullName evidence="3">ATP-binding protein</fullName>
    </submittedName>
</protein>
<dbReference type="SUPFAM" id="SSF55874">
    <property type="entry name" value="ATPase domain of HSP90 chaperone/DNA topoisomerase II/histidine kinase"/>
    <property type="match status" value="1"/>
</dbReference>
<evidence type="ECO:0000313" key="3">
    <source>
        <dbReference type="EMBL" id="MFC4009906.1"/>
    </source>
</evidence>
<dbReference type="Proteomes" id="UP001595851">
    <property type="component" value="Unassembled WGS sequence"/>
</dbReference>
<dbReference type="InterPro" id="IPR003594">
    <property type="entry name" value="HATPase_dom"/>
</dbReference>
<dbReference type="Gene3D" id="3.30.565.10">
    <property type="entry name" value="Histidine kinase-like ATPase, C-terminal domain"/>
    <property type="match status" value="1"/>
</dbReference>
<keyword evidence="3" id="KW-0067">ATP-binding</keyword>
<reference evidence="4" key="1">
    <citation type="journal article" date="2019" name="Int. J. Syst. Evol. Microbiol.">
        <title>The Global Catalogue of Microorganisms (GCM) 10K type strain sequencing project: providing services to taxonomists for standard genome sequencing and annotation.</title>
        <authorList>
            <consortium name="The Broad Institute Genomics Platform"/>
            <consortium name="The Broad Institute Genome Sequencing Center for Infectious Disease"/>
            <person name="Wu L."/>
            <person name="Ma J."/>
        </authorList>
    </citation>
    <scope>NUCLEOTIDE SEQUENCE [LARGE SCALE GENOMIC DNA]</scope>
    <source>
        <strain evidence="4">TBRC 1276</strain>
    </source>
</reference>
<sequence length="129" mass="14051">MPAARHFIRYLLADSPCQDDAEHIVAELAANAVQHTSSGSLGGTFIVEITRTTATITVTVYDCGWGGVPGHRRTRPGLGHGHRARRPGRVRGRRRDRPQGMGLGLHSPLSAGRPVLPWPSDDRLTRFLA</sequence>
<evidence type="ECO:0000313" key="4">
    <source>
        <dbReference type="Proteomes" id="UP001595851"/>
    </source>
</evidence>
<organism evidence="3 4">
    <name type="scientific">Nonomuraea purpurea</name>
    <dbReference type="NCBI Taxonomy" id="1849276"/>
    <lineage>
        <taxon>Bacteria</taxon>
        <taxon>Bacillati</taxon>
        <taxon>Actinomycetota</taxon>
        <taxon>Actinomycetes</taxon>
        <taxon>Streptosporangiales</taxon>
        <taxon>Streptosporangiaceae</taxon>
        <taxon>Nonomuraea</taxon>
    </lineage>
</organism>
<proteinExistence type="predicted"/>
<dbReference type="Pfam" id="PF13581">
    <property type="entry name" value="HATPase_c_2"/>
    <property type="match status" value="1"/>
</dbReference>